<accession>A0A9N9LCD6</accession>
<feature type="transmembrane region" description="Helical" evidence="7">
    <location>
        <begin position="237"/>
        <end position="258"/>
    </location>
</feature>
<evidence type="ECO:0000256" key="3">
    <source>
        <dbReference type="ARBA" id="ARBA00022692"/>
    </source>
</evidence>
<dbReference type="AlphaFoldDB" id="A0A9N9LCD6"/>
<feature type="transmembrane region" description="Helical" evidence="7">
    <location>
        <begin position="500"/>
        <end position="520"/>
    </location>
</feature>
<dbReference type="PANTHER" id="PTHR43791">
    <property type="entry name" value="PERMEASE-RELATED"/>
    <property type="match status" value="1"/>
</dbReference>
<feature type="compositionally biased region" description="Basic and acidic residues" evidence="6">
    <location>
        <begin position="21"/>
        <end position="44"/>
    </location>
</feature>
<feature type="transmembrane region" description="Helical" evidence="7">
    <location>
        <begin position="433"/>
        <end position="455"/>
    </location>
</feature>
<feature type="transmembrane region" description="Helical" evidence="7">
    <location>
        <begin position="167"/>
        <end position="187"/>
    </location>
</feature>
<keyword evidence="4 7" id="KW-1133">Transmembrane helix</keyword>
<reference evidence="8" key="1">
    <citation type="submission" date="2021-07" db="EMBL/GenBank/DDBJ databases">
        <authorList>
            <person name="Durling M."/>
        </authorList>
    </citation>
    <scope>NUCLEOTIDE SEQUENCE</scope>
</reference>
<feature type="transmembrane region" description="Helical" evidence="7">
    <location>
        <begin position="408"/>
        <end position="427"/>
    </location>
</feature>
<dbReference type="Proteomes" id="UP000701801">
    <property type="component" value="Unassembled WGS sequence"/>
</dbReference>
<feature type="transmembrane region" description="Helical" evidence="7">
    <location>
        <begin position="270"/>
        <end position="291"/>
    </location>
</feature>
<protein>
    <recommendedName>
        <fullName evidence="10">Major facilitator superfamily (MFS) profile domain-containing protein</fullName>
    </recommendedName>
</protein>
<evidence type="ECO:0000256" key="4">
    <source>
        <dbReference type="ARBA" id="ARBA00022989"/>
    </source>
</evidence>
<comment type="caution">
    <text evidence="8">The sequence shown here is derived from an EMBL/GenBank/DDBJ whole genome shotgun (WGS) entry which is preliminary data.</text>
</comment>
<evidence type="ECO:0000256" key="7">
    <source>
        <dbReference type="SAM" id="Phobius"/>
    </source>
</evidence>
<dbReference type="SUPFAM" id="SSF103473">
    <property type="entry name" value="MFS general substrate transporter"/>
    <property type="match status" value="2"/>
</dbReference>
<feature type="region of interest" description="Disordered" evidence="6">
    <location>
        <begin position="1"/>
        <end position="44"/>
    </location>
</feature>
<dbReference type="InterPro" id="IPR036259">
    <property type="entry name" value="MFS_trans_sf"/>
</dbReference>
<dbReference type="EMBL" id="CAJVRM010000021">
    <property type="protein sequence ID" value="CAG8971528.1"/>
    <property type="molecule type" value="Genomic_DNA"/>
</dbReference>
<dbReference type="GO" id="GO:0022857">
    <property type="term" value="F:transmembrane transporter activity"/>
    <property type="evidence" value="ECO:0007669"/>
    <property type="project" value="InterPro"/>
</dbReference>
<feature type="transmembrane region" description="Helical" evidence="7">
    <location>
        <begin position="467"/>
        <end position="488"/>
    </location>
</feature>
<dbReference type="OrthoDB" id="2985014at2759"/>
<dbReference type="GO" id="GO:0016020">
    <property type="term" value="C:membrane"/>
    <property type="evidence" value="ECO:0007669"/>
    <property type="project" value="UniProtKB-SubCell"/>
</dbReference>
<keyword evidence="9" id="KW-1185">Reference proteome</keyword>
<organism evidence="8 9">
    <name type="scientific">Hymenoscyphus albidus</name>
    <dbReference type="NCBI Taxonomy" id="595503"/>
    <lineage>
        <taxon>Eukaryota</taxon>
        <taxon>Fungi</taxon>
        <taxon>Dikarya</taxon>
        <taxon>Ascomycota</taxon>
        <taxon>Pezizomycotina</taxon>
        <taxon>Leotiomycetes</taxon>
        <taxon>Helotiales</taxon>
        <taxon>Helotiaceae</taxon>
        <taxon>Hymenoscyphus</taxon>
    </lineage>
</organism>
<feature type="transmembrane region" description="Helical" evidence="7">
    <location>
        <begin position="73"/>
        <end position="92"/>
    </location>
</feature>
<comment type="subcellular location">
    <subcellularLocation>
        <location evidence="1">Membrane</location>
        <topology evidence="1">Multi-pass membrane protein</topology>
    </subcellularLocation>
</comment>
<evidence type="ECO:0000313" key="8">
    <source>
        <dbReference type="EMBL" id="CAG8971528.1"/>
    </source>
</evidence>
<gene>
    <name evidence="8" type="ORF">HYALB_00005424</name>
</gene>
<name>A0A9N9LCD6_9HELO</name>
<keyword evidence="3 7" id="KW-0812">Transmembrane</keyword>
<feature type="transmembrane region" description="Helical" evidence="7">
    <location>
        <begin position="383"/>
        <end position="401"/>
    </location>
</feature>
<evidence type="ECO:0000256" key="6">
    <source>
        <dbReference type="SAM" id="MobiDB-lite"/>
    </source>
</evidence>
<feature type="transmembrane region" description="Helical" evidence="7">
    <location>
        <begin position="112"/>
        <end position="129"/>
    </location>
</feature>
<evidence type="ECO:0000313" key="9">
    <source>
        <dbReference type="Proteomes" id="UP000701801"/>
    </source>
</evidence>
<evidence type="ECO:0008006" key="10">
    <source>
        <dbReference type="Google" id="ProtNLM"/>
    </source>
</evidence>
<evidence type="ECO:0000256" key="1">
    <source>
        <dbReference type="ARBA" id="ARBA00004141"/>
    </source>
</evidence>
<evidence type="ECO:0000256" key="2">
    <source>
        <dbReference type="ARBA" id="ARBA00022448"/>
    </source>
</evidence>
<feature type="transmembrane region" description="Helical" evidence="7">
    <location>
        <begin position="336"/>
        <end position="363"/>
    </location>
</feature>
<proteinExistence type="predicted"/>
<feature type="transmembrane region" description="Helical" evidence="7">
    <location>
        <begin position="141"/>
        <end position="161"/>
    </location>
</feature>
<dbReference type="FunFam" id="1.20.1250.20:FF:000013">
    <property type="entry name" value="MFS general substrate transporter"/>
    <property type="match status" value="1"/>
</dbReference>
<keyword evidence="5 7" id="KW-0472">Membrane</keyword>
<keyword evidence="2" id="KW-0813">Transport</keyword>
<dbReference type="Pfam" id="PF07690">
    <property type="entry name" value="MFS_1"/>
    <property type="match status" value="2"/>
</dbReference>
<dbReference type="InterPro" id="IPR011701">
    <property type="entry name" value="MFS"/>
</dbReference>
<sequence>MASADYGAEEKRAESIVPNSDKSDDGVNQFEKKAEQTAHDAADDGHAATDRYGAALVHIDPIAERKLTRKIDFYVVPTVALLYLFCFIDRANIGNARLNNLERDLGLKGDDYNKILSIFYISYILFEIPSNMACKWIGPGWYLPAISLGFGIISVCTAFVHDIHQISGVRFLLGVFEAGMLPGIAYYMSRWYTRRELAFRLSLYVGARCSLHMSIAKVEIDHPSSGLNSNKKYRANILQVVMAPLAGAFGGLLASGIFKLPHFGGLHTWRMLFAIEGIITTGLAVISFFTLTDRPATAKWLSQAEKEMAVARLKIERVGTTEVLDKFDKAKTLKGIFSPVTLATSFIFLLDNITVQGLAFFTPTIVRTIYPRETVVQQQLHTVPPYIVGGFFTLLFPFLSSKMDKRNIFLIVSAPLMIIGYIMFLASDAPTTRYGATFLIASGAYSFGAICNAQVSANVVSDTARSSAIGTVVMFGNIGGLISTWSFLPNDGPNYPIGNGLNLATSCTVLLTAIALLFWMKMDNRKREKRDVDSELAGLTPVQIQDLDYNHPAFRWKP</sequence>
<dbReference type="Gene3D" id="1.20.1250.20">
    <property type="entry name" value="MFS general substrate transporter like domains"/>
    <property type="match status" value="2"/>
</dbReference>
<evidence type="ECO:0000256" key="5">
    <source>
        <dbReference type="ARBA" id="ARBA00023136"/>
    </source>
</evidence>
<dbReference type="PANTHER" id="PTHR43791:SF48">
    <property type="entry name" value="TRANSPORTER, PUTATIVE (AFU_ORTHOLOGUE AFUA_4G01000)-RELATED"/>
    <property type="match status" value="1"/>
</dbReference>